<name>A0A2T6ZQK0_TUBBO</name>
<keyword evidence="3" id="KW-1185">Reference proteome</keyword>
<reference evidence="2 3" key="1">
    <citation type="submission" date="2017-04" db="EMBL/GenBank/DDBJ databases">
        <title>Draft genome sequence of Tuber borchii Vittad., a whitish edible truffle.</title>
        <authorList>
            <consortium name="DOE Joint Genome Institute"/>
            <person name="Murat C."/>
            <person name="Kuo A."/>
            <person name="Barry K.W."/>
            <person name="Clum A."/>
            <person name="Dockter R.B."/>
            <person name="Fauchery L."/>
            <person name="Iotti M."/>
            <person name="Kohler A."/>
            <person name="Labutti K."/>
            <person name="Lindquist E.A."/>
            <person name="Lipzen A."/>
            <person name="Ohm R.A."/>
            <person name="Wang M."/>
            <person name="Grigoriev I.V."/>
            <person name="Zambonelli A."/>
            <person name="Martin F.M."/>
        </authorList>
    </citation>
    <scope>NUCLEOTIDE SEQUENCE [LARGE SCALE GENOMIC DNA]</scope>
    <source>
        <strain evidence="2 3">Tbo3840</strain>
    </source>
</reference>
<dbReference type="EMBL" id="NESQ01000142">
    <property type="protein sequence ID" value="PUU77765.1"/>
    <property type="molecule type" value="Genomic_DNA"/>
</dbReference>
<feature type="signal peptide" evidence="1">
    <location>
        <begin position="1"/>
        <end position="24"/>
    </location>
</feature>
<feature type="chain" id="PRO_5015617715" description="Secreted protein" evidence="1">
    <location>
        <begin position="25"/>
        <end position="74"/>
    </location>
</feature>
<protein>
    <recommendedName>
        <fullName evidence="4">Secreted protein</fullName>
    </recommendedName>
</protein>
<evidence type="ECO:0000313" key="3">
    <source>
        <dbReference type="Proteomes" id="UP000244722"/>
    </source>
</evidence>
<keyword evidence="1" id="KW-0732">Signal</keyword>
<dbReference type="Proteomes" id="UP000244722">
    <property type="component" value="Unassembled WGS sequence"/>
</dbReference>
<evidence type="ECO:0000313" key="2">
    <source>
        <dbReference type="EMBL" id="PUU77765.1"/>
    </source>
</evidence>
<evidence type="ECO:0000256" key="1">
    <source>
        <dbReference type="SAM" id="SignalP"/>
    </source>
</evidence>
<feature type="non-terminal residue" evidence="2">
    <location>
        <position position="74"/>
    </location>
</feature>
<dbReference type="AlphaFoldDB" id="A0A2T6ZQK0"/>
<sequence length="74" mass="8264">MSAFFPSRSLLLVRLFVSFPLAYPQSAGPCSLSGACMPWLVSLAGHRLLAGWPQFPPYKRQKKFRTKLCPPVLV</sequence>
<accession>A0A2T6ZQK0</accession>
<proteinExistence type="predicted"/>
<gene>
    <name evidence="2" type="ORF">B9Z19DRAFT_1085605</name>
</gene>
<evidence type="ECO:0008006" key="4">
    <source>
        <dbReference type="Google" id="ProtNLM"/>
    </source>
</evidence>
<organism evidence="2 3">
    <name type="scientific">Tuber borchii</name>
    <name type="common">White truffle</name>
    <dbReference type="NCBI Taxonomy" id="42251"/>
    <lineage>
        <taxon>Eukaryota</taxon>
        <taxon>Fungi</taxon>
        <taxon>Dikarya</taxon>
        <taxon>Ascomycota</taxon>
        <taxon>Pezizomycotina</taxon>
        <taxon>Pezizomycetes</taxon>
        <taxon>Pezizales</taxon>
        <taxon>Tuberaceae</taxon>
        <taxon>Tuber</taxon>
    </lineage>
</organism>
<comment type="caution">
    <text evidence="2">The sequence shown here is derived from an EMBL/GenBank/DDBJ whole genome shotgun (WGS) entry which is preliminary data.</text>
</comment>